<keyword evidence="6" id="KW-0539">Nucleus</keyword>
<feature type="domain" description="C2H2-type" evidence="11">
    <location>
        <begin position="545"/>
        <end position="576"/>
    </location>
</feature>
<organism evidence="12 13">
    <name type="scientific">Mythimna separata</name>
    <name type="common">Oriental armyworm</name>
    <name type="synonym">Pseudaletia separata</name>
    <dbReference type="NCBI Taxonomy" id="271217"/>
    <lineage>
        <taxon>Eukaryota</taxon>
        <taxon>Metazoa</taxon>
        <taxon>Ecdysozoa</taxon>
        <taxon>Arthropoda</taxon>
        <taxon>Hexapoda</taxon>
        <taxon>Insecta</taxon>
        <taxon>Pterygota</taxon>
        <taxon>Neoptera</taxon>
        <taxon>Endopterygota</taxon>
        <taxon>Lepidoptera</taxon>
        <taxon>Glossata</taxon>
        <taxon>Ditrysia</taxon>
        <taxon>Noctuoidea</taxon>
        <taxon>Noctuidae</taxon>
        <taxon>Noctuinae</taxon>
        <taxon>Hadenini</taxon>
        <taxon>Mythimna</taxon>
    </lineage>
</organism>
<dbReference type="GO" id="GO:0005634">
    <property type="term" value="C:nucleus"/>
    <property type="evidence" value="ECO:0007669"/>
    <property type="project" value="UniProtKB-SubCell"/>
</dbReference>
<feature type="region of interest" description="Disordered" evidence="9">
    <location>
        <begin position="1415"/>
        <end position="1523"/>
    </location>
</feature>
<dbReference type="GO" id="GO:0008270">
    <property type="term" value="F:zinc ion binding"/>
    <property type="evidence" value="ECO:0007669"/>
    <property type="project" value="UniProtKB-KW"/>
</dbReference>
<accession>A0AAD7YG57</accession>
<evidence type="ECO:0000256" key="4">
    <source>
        <dbReference type="ARBA" id="ARBA00022771"/>
    </source>
</evidence>
<evidence type="ECO:0008006" key="14">
    <source>
        <dbReference type="Google" id="ProtNLM"/>
    </source>
</evidence>
<feature type="compositionally biased region" description="Polar residues" evidence="9">
    <location>
        <begin position="1351"/>
        <end position="1363"/>
    </location>
</feature>
<keyword evidence="4 7" id="KW-0863">Zinc-finger</keyword>
<comment type="caution">
    <text evidence="12">The sequence shown here is derived from an EMBL/GenBank/DDBJ whole genome shotgun (WGS) entry which is preliminary data.</text>
</comment>
<keyword evidence="5" id="KW-0862">Zinc</keyword>
<evidence type="ECO:0000256" key="9">
    <source>
        <dbReference type="SAM" id="MobiDB-lite"/>
    </source>
</evidence>
<name>A0AAD7YG57_MYTSE</name>
<evidence type="ECO:0000256" key="8">
    <source>
        <dbReference type="SAM" id="Coils"/>
    </source>
</evidence>
<evidence type="ECO:0000313" key="13">
    <source>
        <dbReference type="Proteomes" id="UP001231518"/>
    </source>
</evidence>
<feature type="region of interest" description="Disordered" evidence="9">
    <location>
        <begin position="603"/>
        <end position="637"/>
    </location>
</feature>
<feature type="region of interest" description="Disordered" evidence="9">
    <location>
        <begin position="1267"/>
        <end position="1302"/>
    </location>
</feature>
<dbReference type="InterPro" id="IPR013087">
    <property type="entry name" value="Znf_C2H2_type"/>
</dbReference>
<feature type="compositionally biased region" description="Acidic residues" evidence="9">
    <location>
        <begin position="1514"/>
        <end position="1523"/>
    </location>
</feature>
<dbReference type="InterPro" id="IPR036236">
    <property type="entry name" value="Znf_C2H2_sf"/>
</dbReference>
<feature type="compositionally biased region" description="Acidic residues" evidence="9">
    <location>
        <begin position="1421"/>
        <end position="1436"/>
    </location>
</feature>
<evidence type="ECO:0000256" key="6">
    <source>
        <dbReference type="ARBA" id="ARBA00023242"/>
    </source>
</evidence>
<evidence type="ECO:0000256" key="3">
    <source>
        <dbReference type="ARBA" id="ARBA00022737"/>
    </source>
</evidence>
<feature type="compositionally biased region" description="Polar residues" evidence="9">
    <location>
        <begin position="1450"/>
        <end position="1463"/>
    </location>
</feature>
<dbReference type="PROSITE" id="PS50097">
    <property type="entry name" value="BTB"/>
    <property type="match status" value="1"/>
</dbReference>
<dbReference type="PROSITE" id="PS00028">
    <property type="entry name" value="ZINC_FINGER_C2H2_1"/>
    <property type="match status" value="2"/>
</dbReference>
<feature type="region of interest" description="Disordered" evidence="9">
    <location>
        <begin position="387"/>
        <end position="406"/>
    </location>
</feature>
<evidence type="ECO:0000256" key="1">
    <source>
        <dbReference type="ARBA" id="ARBA00004123"/>
    </source>
</evidence>
<dbReference type="GO" id="GO:0000981">
    <property type="term" value="F:DNA-binding transcription factor activity, RNA polymerase II-specific"/>
    <property type="evidence" value="ECO:0007669"/>
    <property type="project" value="TreeGrafter"/>
</dbReference>
<dbReference type="SUPFAM" id="SSF54695">
    <property type="entry name" value="POZ domain"/>
    <property type="match status" value="1"/>
</dbReference>
<evidence type="ECO:0000256" key="5">
    <source>
        <dbReference type="ARBA" id="ARBA00022833"/>
    </source>
</evidence>
<feature type="domain" description="BTB" evidence="10">
    <location>
        <begin position="30"/>
        <end position="97"/>
    </location>
</feature>
<comment type="subcellular location">
    <subcellularLocation>
        <location evidence="1">Nucleus</location>
    </subcellularLocation>
</comment>
<feature type="compositionally biased region" description="Low complexity" evidence="9">
    <location>
        <begin position="683"/>
        <end position="697"/>
    </location>
</feature>
<feature type="coiled-coil region" evidence="8">
    <location>
        <begin position="1369"/>
        <end position="1400"/>
    </location>
</feature>
<feature type="compositionally biased region" description="Acidic residues" evidence="9">
    <location>
        <begin position="1465"/>
        <end position="1476"/>
    </location>
</feature>
<evidence type="ECO:0000259" key="10">
    <source>
        <dbReference type="PROSITE" id="PS50097"/>
    </source>
</evidence>
<dbReference type="InterPro" id="IPR000210">
    <property type="entry name" value="BTB/POZ_dom"/>
</dbReference>
<sequence length="1523" mass="172831">MSDVKQVKVDNWGIYFLQRLKHFFNRTDYCDLTLQFQDNAQLKVHRLVLSACTEYFELLERTCEMYEDCLVMPDDLQADVVVPIVNFMYTGHLEFKMDLLERLYQTSQILNMPVLSKLLESHRSLAPKAPAHSYSGIKKLPKQTIHIESSKTVKNIAPAGSSNKRSYSKAFDNNIVYREKKTYQSNARTENVNSIAYRPPSPISKEHFISQKTVVSDPRPTRYEVPEELDTDNIFDNSFCSISYTSQPLMVHPDTVKRYKAKRSNVFTEASGSKKISSLSTIDIVECKRITPKEDNLFDDSNTEQNFNDETDLFSTSYINNEKDPNQLFDQILDNNDGNSGPKVTIETKDSKAASNLDHAKIISEVLKKYPHLVKSNKNIKLKILDPVPSNKGKKQQKQVAAPTYEEDKPVKFKTEVADDFTYETDVIDSKQAAKLIAMGAENTKGPWICLICGTPGKALHFNSYYKFRRHLVEVHNEKPVANICEYCGLRSLKRNYLLHHLYAQHGVQPPPQYHFPKCSMCNYIALTDALLTKHKMGHKTVKNFRCNVCSVAFSTSNQLLQHIQNTGHKYSAEKKSNLQCIYCMKVFLREINLYSHIKSHHKREAKTDGVIDDSDEDKPIAERTRPKAPIKFEPSTSYDNDYEVDLQYPVQQRPTDKQVPARRQHNVISNLKQKILNPGFDAPKAASPKPKTSKSTIHNQSVHNDFFQDIKIPMEPLSNNQNEEIVLIDNNEYIMKDNQLIPRKRKPNSRDYMISDVVETESLETIQQPTTSEYTHVQNTTIEENVPQQSSMVIKKSANLNQPIQIVVSNEEEYKALMASNHPIIFDDGGTNKTLTVLTAPHHNQAIETSAIDLDNTQGNEMMILPHEYPLNVSEGVATENSNIVVVYSHPVDDQKQFQIITTGGIEAQFVQSSAIITQNFETVTTSTSAMNTHCIETQVEQTWQNNIQNLEGQQIQLPPHTVMLDSNQIITGSIHSTGDNLDELPEVHLVPESQKELSQDETVVTLNQSDVTIEQMNQQVGNMDNNVPVMTLIEKETNVSETIESHHQGKSMPDIQTNPDNVEEPMEIGNMQEQPTASEHELEQPIRTENILEQQMQAENVLEQPMETVDVQHQQMQTENMYEQPTTEIVLAQPMETENVTNQTLGTQYVVEQPLVTENVMVLEQPLENEIEQTTINMVEQPVETGNMMESLETENTIVQHVETGNVLQQPVETETPIEQPVELVNMMEQTAELENVIEQPVERENVIEQPIQTQCLIVPSLASQNQQEHTLDPETINKYSEVRPDNDTSESQQQPELMESQAYDEIVEINRANEEEPRYVKDPEKKIKNLTLDWSEDEYDVAEDGNRNAKSVSNEASQNAPLVEEMPEVEESIENIQQEMQKQLAEAQLEVETAAQLVAGGAAQLDVEAAAQLQAADVDTEESAVSSPEEDSSSQEMQLPPLHDSPVPNTLVQEKLSSLLNDWEDNDSQEEMADQTVEPTPEESTNETDVVSPNIPEVPKNDNIKSLVSDWSDDEEEIKE</sequence>
<gene>
    <name evidence="12" type="ORF">PYW07_002692</name>
</gene>
<dbReference type="SMART" id="SM00355">
    <property type="entry name" value="ZnF_C2H2"/>
    <property type="match status" value="5"/>
</dbReference>
<protein>
    <recommendedName>
        <fullName evidence="14">Centrosome-associated zinc finger protein CP190</fullName>
    </recommendedName>
</protein>
<dbReference type="Proteomes" id="UP001231518">
    <property type="component" value="Chromosome 13"/>
</dbReference>
<dbReference type="Pfam" id="PF00651">
    <property type="entry name" value="BTB"/>
    <property type="match status" value="1"/>
</dbReference>
<dbReference type="Gene3D" id="3.30.160.60">
    <property type="entry name" value="Classic Zinc Finger"/>
    <property type="match status" value="1"/>
</dbReference>
<evidence type="ECO:0000256" key="7">
    <source>
        <dbReference type="PROSITE-ProRule" id="PRU00042"/>
    </source>
</evidence>
<evidence type="ECO:0000259" key="11">
    <source>
        <dbReference type="PROSITE" id="PS50157"/>
    </source>
</evidence>
<feature type="region of interest" description="Disordered" evidence="9">
    <location>
        <begin position="679"/>
        <end position="698"/>
    </location>
</feature>
<dbReference type="PROSITE" id="PS50157">
    <property type="entry name" value="ZINC_FINGER_C2H2_2"/>
    <property type="match status" value="2"/>
</dbReference>
<dbReference type="Gene3D" id="3.30.710.10">
    <property type="entry name" value="Potassium Channel Kv1.1, Chain A"/>
    <property type="match status" value="1"/>
</dbReference>
<dbReference type="SUPFAM" id="SSF57667">
    <property type="entry name" value="beta-beta-alpha zinc fingers"/>
    <property type="match status" value="1"/>
</dbReference>
<evidence type="ECO:0000256" key="2">
    <source>
        <dbReference type="ARBA" id="ARBA00022723"/>
    </source>
</evidence>
<feature type="region of interest" description="Disordered" evidence="9">
    <location>
        <begin position="1346"/>
        <end position="1368"/>
    </location>
</feature>
<dbReference type="PANTHER" id="PTHR24394">
    <property type="entry name" value="ZINC FINGER PROTEIN"/>
    <property type="match status" value="1"/>
</dbReference>
<dbReference type="SMART" id="SM00225">
    <property type="entry name" value="BTB"/>
    <property type="match status" value="1"/>
</dbReference>
<dbReference type="EMBL" id="JARGEI010000019">
    <property type="protein sequence ID" value="KAJ8714467.1"/>
    <property type="molecule type" value="Genomic_DNA"/>
</dbReference>
<reference evidence="12" key="1">
    <citation type="submission" date="2023-03" db="EMBL/GenBank/DDBJ databases">
        <title>Chromosome-level genomes of two armyworms, Mythimna separata and Mythimna loreyi, provide insights into the biosynthesis and reception of sex pheromones.</title>
        <authorList>
            <person name="Zhao H."/>
        </authorList>
    </citation>
    <scope>NUCLEOTIDE SEQUENCE</scope>
    <source>
        <strain evidence="12">BeijingLab</strain>
        <tissue evidence="12">Pupa</tissue>
    </source>
</reference>
<keyword evidence="13" id="KW-1185">Reference proteome</keyword>
<proteinExistence type="predicted"/>
<keyword evidence="3" id="KW-0677">Repeat</keyword>
<dbReference type="PANTHER" id="PTHR24394:SF38">
    <property type="entry name" value="CENTROSOME-ASSOCIATED ZINC FINGER PROTEIN CP190"/>
    <property type="match status" value="1"/>
</dbReference>
<feature type="domain" description="C2H2-type" evidence="11">
    <location>
        <begin position="579"/>
        <end position="606"/>
    </location>
</feature>
<keyword evidence="2" id="KW-0479">Metal-binding</keyword>
<keyword evidence="8" id="KW-0175">Coiled coil</keyword>
<dbReference type="InterPro" id="IPR011333">
    <property type="entry name" value="SKP1/BTB/POZ_sf"/>
</dbReference>
<evidence type="ECO:0000313" key="12">
    <source>
        <dbReference type="EMBL" id="KAJ8714467.1"/>
    </source>
</evidence>